<sequence length="203" mass="22306">MKVSKFAVTVSVIVALGQAVVKADDPKPTSAPIESTTVESSTESASAHEGHEYQEHYGKKDEDCDDHGHDEDYGKGYDDYGYGYGGWYPSYGNDFNVYGYGKYGNDFGYGYGGGYYGYDPSVYNYAYAYGLGQPYSYGYGGYYGQPYGYGDKYGFDGCKKRPPPRPQEVRLQLLSLRVVVTQSPDQACCPLVSTSVAPNNNSM</sequence>
<keyword evidence="2" id="KW-0732">Signal</keyword>
<evidence type="ECO:0000313" key="5">
    <source>
        <dbReference type="EMBL" id="KAE9277694.1"/>
    </source>
</evidence>
<feature type="signal peptide" evidence="2">
    <location>
        <begin position="1"/>
        <end position="23"/>
    </location>
</feature>
<dbReference type="Proteomes" id="UP000429607">
    <property type="component" value="Unassembled WGS sequence"/>
</dbReference>
<feature type="compositionally biased region" description="Basic and acidic residues" evidence="1">
    <location>
        <begin position="46"/>
        <end position="67"/>
    </location>
</feature>
<dbReference type="EMBL" id="QXFU01004728">
    <property type="protein sequence ID" value="KAE8967334.1"/>
    <property type="molecule type" value="Genomic_DNA"/>
</dbReference>
<evidence type="ECO:0000256" key="1">
    <source>
        <dbReference type="SAM" id="MobiDB-lite"/>
    </source>
</evidence>
<feature type="compositionally biased region" description="Low complexity" evidence="1">
    <location>
        <begin position="34"/>
        <end position="45"/>
    </location>
</feature>
<feature type="chain" id="PRO_5036167151" description="RxLR effector protein" evidence="2">
    <location>
        <begin position="24"/>
        <end position="203"/>
    </location>
</feature>
<keyword evidence="7" id="KW-1185">Reference proteome</keyword>
<dbReference type="Proteomes" id="UP000435112">
    <property type="component" value="Unassembled WGS sequence"/>
</dbReference>
<proteinExistence type="predicted"/>
<dbReference type="EMBL" id="QXFT01004484">
    <property type="protein sequence ID" value="KAE9277694.1"/>
    <property type="molecule type" value="Genomic_DNA"/>
</dbReference>
<organism evidence="5 7">
    <name type="scientific">Phytophthora rubi</name>
    <dbReference type="NCBI Taxonomy" id="129364"/>
    <lineage>
        <taxon>Eukaryota</taxon>
        <taxon>Sar</taxon>
        <taxon>Stramenopiles</taxon>
        <taxon>Oomycota</taxon>
        <taxon>Peronosporomycetes</taxon>
        <taxon>Peronosporales</taxon>
        <taxon>Peronosporaceae</taxon>
        <taxon>Phytophthora</taxon>
    </lineage>
</organism>
<name>A0A6A4BTH0_9STRA</name>
<dbReference type="AlphaFoldDB" id="A0A6A4BTH0"/>
<gene>
    <name evidence="4" type="ORF">PR001_g28042</name>
    <name evidence="3" type="ORF">PR002_g28095</name>
    <name evidence="5" type="ORF">PR003_g28718</name>
</gene>
<evidence type="ECO:0000313" key="6">
    <source>
        <dbReference type="Proteomes" id="UP000429607"/>
    </source>
</evidence>
<evidence type="ECO:0000313" key="3">
    <source>
        <dbReference type="EMBL" id="KAE8967334.1"/>
    </source>
</evidence>
<dbReference type="EMBL" id="QXFV01004821">
    <property type="protein sequence ID" value="KAE8967646.1"/>
    <property type="molecule type" value="Genomic_DNA"/>
</dbReference>
<evidence type="ECO:0000313" key="4">
    <source>
        <dbReference type="EMBL" id="KAE8967646.1"/>
    </source>
</evidence>
<evidence type="ECO:0000256" key="2">
    <source>
        <dbReference type="SAM" id="SignalP"/>
    </source>
</evidence>
<comment type="caution">
    <text evidence="5">The sequence shown here is derived from an EMBL/GenBank/DDBJ whole genome shotgun (WGS) entry which is preliminary data.</text>
</comment>
<evidence type="ECO:0008006" key="9">
    <source>
        <dbReference type="Google" id="ProtNLM"/>
    </source>
</evidence>
<feature type="region of interest" description="Disordered" evidence="1">
    <location>
        <begin position="24"/>
        <end position="67"/>
    </location>
</feature>
<evidence type="ECO:0000313" key="7">
    <source>
        <dbReference type="Proteomes" id="UP000434957"/>
    </source>
</evidence>
<dbReference type="Proteomes" id="UP000434957">
    <property type="component" value="Unassembled WGS sequence"/>
</dbReference>
<evidence type="ECO:0000313" key="8">
    <source>
        <dbReference type="Proteomes" id="UP000435112"/>
    </source>
</evidence>
<accession>A0A6A4BTH0</accession>
<reference evidence="5 7" key="1">
    <citation type="submission" date="2018-08" db="EMBL/GenBank/DDBJ databases">
        <title>Genomic investigation of the strawberry pathogen Phytophthora fragariae indicates pathogenicity is determined by transcriptional variation in three key races.</title>
        <authorList>
            <person name="Adams T.M."/>
            <person name="Armitage A.D."/>
            <person name="Sobczyk M.K."/>
            <person name="Bates H.J."/>
            <person name="Dunwell J.M."/>
            <person name="Nellist C.F."/>
            <person name="Harrison R.J."/>
        </authorList>
    </citation>
    <scope>NUCLEOTIDE SEQUENCE [LARGE SCALE GENOMIC DNA]</scope>
    <source>
        <strain evidence="4 6">SCRP249</strain>
        <strain evidence="3 8">SCRP324</strain>
        <strain evidence="5 7">SCRP333</strain>
    </source>
</reference>
<protein>
    <recommendedName>
        <fullName evidence="9">RxLR effector protein</fullName>
    </recommendedName>
</protein>